<dbReference type="GO" id="GO:0004175">
    <property type="term" value="F:endopeptidase activity"/>
    <property type="evidence" value="ECO:0007669"/>
    <property type="project" value="TreeGrafter"/>
</dbReference>
<dbReference type="InterPro" id="IPR029045">
    <property type="entry name" value="ClpP/crotonase-like_dom_sf"/>
</dbReference>
<dbReference type="PANTHER" id="PTHR32060">
    <property type="entry name" value="TAIL-SPECIFIC PROTEASE"/>
    <property type="match status" value="1"/>
</dbReference>
<dbReference type="PANTHER" id="PTHR32060:SF30">
    <property type="entry name" value="CARBOXY-TERMINAL PROCESSING PROTEASE CTPA"/>
    <property type="match status" value="1"/>
</dbReference>
<protein>
    <recommendedName>
        <fullName evidence="2">Tail specific protease domain-containing protein</fullName>
    </recommendedName>
</protein>
<evidence type="ECO:0000313" key="3">
    <source>
        <dbReference type="EMBL" id="RJG48637.1"/>
    </source>
</evidence>
<dbReference type="Proteomes" id="UP000283255">
    <property type="component" value="Unassembled WGS sequence"/>
</dbReference>
<keyword evidence="1" id="KW-0732">Signal</keyword>
<dbReference type="AlphaFoldDB" id="A0A418YGA0"/>
<evidence type="ECO:0000259" key="2">
    <source>
        <dbReference type="SMART" id="SM00245"/>
    </source>
</evidence>
<feature type="chain" id="PRO_5018979875" description="Tail specific protease domain-containing protein" evidence="1">
    <location>
        <begin position="26"/>
        <end position="369"/>
    </location>
</feature>
<dbReference type="OrthoDB" id="9758793at2"/>
<gene>
    <name evidence="3" type="ORF">D1Z90_07195</name>
</gene>
<feature type="signal peptide" evidence="1">
    <location>
        <begin position="1"/>
        <end position="25"/>
    </location>
</feature>
<dbReference type="Gene3D" id="3.90.226.10">
    <property type="entry name" value="2-enoyl-CoA Hydratase, Chain A, domain 1"/>
    <property type="match status" value="1"/>
</dbReference>
<evidence type="ECO:0000256" key="1">
    <source>
        <dbReference type="SAM" id="SignalP"/>
    </source>
</evidence>
<proteinExistence type="predicted"/>
<feature type="domain" description="Tail specific protease" evidence="2">
    <location>
        <begin position="136"/>
        <end position="331"/>
    </location>
</feature>
<keyword evidence="4" id="KW-1185">Reference proteome</keyword>
<reference evidence="3 4" key="1">
    <citation type="submission" date="2018-09" db="EMBL/GenBank/DDBJ databases">
        <authorList>
            <person name="Wang F."/>
        </authorList>
    </citation>
    <scope>NUCLEOTIDE SEQUENCE [LARGE SCALE GENOMIC DNA]</scope>
    <source>
        <strain evidence="3 4">PLHSC7-2</strain>
    </source>
</reference>
<dbReference type="EMBL" id="QZCH01000007">
    <property type="protein sequence ID" value="RJG48637.1"/>
    <property type="molecule type" value="Genomic_DNA"/>
</dbReference>
<dbReference type="SMART" id="SM00245">
    <property type="entry name" value="TSPc"/>
    <property type="match status" value="1"/>
</dbReference>
<evidence type="ECO:0000313" key="4">
    <source>
        <dbReference type="Proteomes" id="UP000283255"/>
    </source>
</evidence>
<dbReference type="GO" id="GO:0006508">
    <property type="term" value="P:proteolysis"/>
    <property type="evidence" value="ECO:0007669"/>
    <property type="project" value="InterPro"/>
</dbReference>
<dbReference type="GO" id="GO:0030288">
    <property type="term" value="C:outer membrane-bounded periplasmic space"/>
    <property type="evidence" value="ECO:0007669"/>
    <property type="project" value="TreeGrafter"/>
</dbReference>
<dbReference type="GO" id="GO:0008236">
    <property type="term" value="F:serine-type peptidase activity"/>
    <property type="evidence" value="ECO:0007669"/>
    <property type="project" value="InterPro"/>
</dbReference>
<dbReference type="RefSeq" id="WP_119910078.1">
    <property type="nucleotide sequence ID" value="NZ_QZCH01000007.1"/>
</dbReference>
<dbReference type="GO" id="GO:0007165">
    <property type="term" value="P:signal transduction"/>
    <property type="evidence" value="ECO:0007669"/>
    <property type="project" value="TreeGrafter"/>
</dbReference>
<sequence length="369" mass="40052">MASIKYVTVALALMGLSAMPSYSLAKESFAAQSVSSGSATTIGNAAALQGFDSHAEAKACLEDALLKMEALDFKRYSRDWPAIKRAVFEKYPAPLYKTQVYNAINYAVELTEEKHTSFVPAYQLAQIDDYNKANQEAITSFMLKDDIAYLKVMGYLSLDNNIEHGQAYLSSVLRAIKQVDSASLSGWVIDLRFHRGGVMSWIYAAMSPFYPRGRLAYTVNASGNKRWVINGKSHLSSLGYGIDTPGYQLKSPSAKVAVLINGGTASMGEVTGLTLQQNQAKLFGKPSYGVISVVTPNVLLDDSQIWVTSDIFLDLAGNPVDTVLTPDFLVDSPLDENVFDASLLPAPEDDAVIQAALAWIDDKQVASAD</sequence>
<name>A0A418YGA0_9GAMM</name>
<accession>A0A418YGA0</accession>
<dbReference type="Pfam" id="PF03572">
    <property type="entry name" value="Peptidase_S41"/>
    <property type="match status" value="1"/>
</dbReference>
<dbReference type="InterPro" id="IPR005151">
    <property type="entry name" value="Tail-specific_protease"/>
</dbReference>
<organism evidence="3 4">
    <name type="scientific">Motilimonas pumila</name>
    <dbReference type="NCBI Taxonomy" id="2303987"/>
    <lineage>
        <taxon>Bacteria</taxon>
        <taxon>Pseudomonadati</taxon>
        <taxon>Pseudomonadota</taxon>
        <taxon>Gammaproteobacteria</taxon>
        <taxon>Alteromonadales</taxon>
        <taxon>Alteromonadales genera incertae sedis</taxon>
        <taxon>Motilimonas</taxon>
    </lineage>
</organism>
<reference evidence="3 4" key="2">
    <citation type="submission" date="2019-01" db="EMBL/GenBank/DDBJ databases">
        <title>Motilimonas pumilus sp. nov., isolated from the gut of sea cucumber (Apostichopus japonicus).</title>
        <authorList>
            <person name="Wang F.-Q."/>
            <person name="Ren L.-H."/>
            <person name="Lin Y.-W."/>
            <person name="Sun G.-H."/>
            <person name="Du Z.-J."/>
            <person name="Zhao J.-X."/>
            <person name="Liu X.-J."/>
            <person name="Liu L.-J."/>
        </authorList>
    </citation>
    <scope>NUCLEOTIDE SEQUENCE [LARGE SCALE GENOMIC DNA]</scope>
    <source>
        <strain evidence="3 4">PLHSC7-2</strain>
    </source>
</reference>
<dbReference type="SUPFAM" id="SSF52096">
    <property type="entry name" value="ClpP/crotonase"/>
    <property type="match status" value="1"/>
</dbReference>
<comment type="caution">
    <text evidence="3">The sequence shown here is derived from an EMBL/GenBank/DDBJ whole genome shotgun (WGS) entry which is preliminary data.</text>
</comment>